<dbReference type="AlphaFoldDB" id="A0A6J4QBH3"/>
<feature type="region of interest" description="Disordered" evidence="1">
    <location>
        <begin position="1"/>
        <end position="27"/>
    </location>
</feature>
<name>A0A6J4QBH3_9ACTN</name>
<gene>
    <name evidence="2" type="ORF">AVDCRST_MAG55-3358</name>
</gene>
<feature type="compositionally biased region" description="Basic and acidic residues" evidence="1">
    <location>
        <begin position="1"/>
        <end position="16"/>
    </location>
</feature>
<dbReference type="EMBL" id="CADCUZ010000170">
    <property type="protein sequence ID" value="CAA9440118.1"/>
    <property type="molecule type" value="Genomic_DNA"/>
</dbReference>
<feature type="region of interest" description="Disordered" evidence="1">
    <location>
        <begin position="66"/>
        <end position="140"/>
    </location>
</feature>
<sequence length="140" mass="14469">MLAELRPGEASKRPSREPLPPVRAIKPSEGSDIRALRSCMEGGYDAEFREADVAYFALDERLGHHPDHFPNPSSAASAAVAHQADGPAAVDEGGVIPGGRPVGSAGGVRLGRDRACAGAAKNTDAVHPARTSGPGRSRPT</sequence>
<feature type="compositionally biased region" description="Gly residues" evidence="1">
    <location>
        <begin position="95"/>
        <end position="109"/>
    </location>
</feature>
<protein>
    <submittedName>
        <fullName evidence="2">Uncharacterized protein</fullName>
    </submittedName>
</protein>
<reference evidence="2" key="1">
    <citation type="submission" date="2020-02" db="EMBL/GenBank/DDBJ databases">
        <authorList>
            <person name="Meier V. D."/>
        </authorList>
    </citation>
    <scope>NUCLEOTIDE SEQUENCE</scope>
    <source>
        <strain evidence="2">AVDCRST_MAG55</strain>
    </source>
</reference>
<evidence type="ECO:0000256" key="1">
    <source>
        <dbReference type="SAM" id="MobiDB-lite"/>
    </source>
</evidence>
<organism evidence="2">
    <name type="scientific">uncultured Rubrobacteraceae bacterium</name>
    <dbReference type="NCBI Taxonomy" id="349277"/>
    <lineage>
        <taxon>Bacteria</taxon>
        <taxon>Bacillati</taxon>
        <taxon>Actinomycetota</taxon>
        <taxon>Rubrobacteria</taxon>
        <taxon>Rubrobacterales</taxon>
        <taxon>Rubrobacteraceae</taxon>
        <taxon>environmental samples</taxon>
    </lineage>
</organism>
<evidence type="ECO:0000313" key="2">
    <source>
        <dbReference type="EMBL" id="CAA9440118.1"/>
    </source>
</evidence>
<accession>A0A6J4QBH3</accession>
<proteinExistence type="predicted"/>